<dbReference type="GO" id="GO:0016757">
    <property type="term" value="F:glycosyltransferase activity"/>
    <property type="evidence" value="ECO:0007669"/>
    <property type="project" value="UniProtKB-KW"/>
</dbReference>
<evidence type="ECO:0000313" key="4">
    <source>
        <dbReference type="EMBL" id="CAK9160885.1"/>
    </source>
</evidence>
<comment type="caution">
    <text evidence="4">The sequence shown here is derived from an EMBL/GenBank/DDBJ whole genome shotgun (WGS) entry which is preliminary data.</text>
</comment>
<dbReference type="PANTHER" id="PTHR48049:SF60">
    <property type="entry name" value="UDP-GLYCOSYLTRANSFERASE 91B1"/>
    <property type="match status" value="1"/>
</dbReference>
<dbReference type="CDD" id="cd03784">
    <property type="entry name" value="GT1_Gtf-like"/>
    <property type="match status" value="1"/>
</dbReference>
<dbReference type="SUPFAM" id="SSF53756">
    <property type="entry name" value="UDP-Glycosyltransferase/glycogen phosphorylase"/>
    <property type="match status" value="1"/>
</dbReference>
<dbReference type="Proteomes" id="UP001642360">
    <property type="component" value="Unassembled WGS sequence"/>
</dbReference>
<dbReference type="PANTHER" id="PTHR48049">
    <property type="entry name" value="GLYCOSYLTRANSFERASE"/>
    <property type="match status" value="1"/>
</dbReference>
<dbReference type="AlphaFoldDB" id="A0ABC8SVD8"/>
<evidence type="ECO:0000256" key="2">
    <source>
        <dbReference type="ARBA" id="ARBA00022676"/>
    </source>
</evidence>
<keyword evidence="2" id="KW-0328">Glycosyltransferase</keyword>
<evidence type="ECO:0008006" key="6">
    <source>
        <dbReference type="Google" id="ProtNLM"/>
    </source>
</evidence>
<dbReference type="InterPro" id="IPR002213">
    <property type="entry name" value="UDP_glucos_trans"/>
</dbReference>
<dbReference type="InterPro" id="IPR050481">
    <property type="entry name" value="UDP-glycosyltransf_plant"/>
</dbReference>
<gene>
    <name evidence="4" type="ORF">ILEXP_LOCUS29672</name>
</gene>
<keyword evidence="3" id="KW-0808">Transferase</keyword>
<dbReference type="Gene3D" id="3.40.50.2000">
    <property type="entry name" value="Glycogen Phosphorylase B"/>
    <property type="match status" value="2"/>
</dbReference>
<protein>
    <recommendedName>
        <fullName evidence="6">Glycosyltransferase</fullName>
    </recommendedName>
</protein>
<dbReference type="FunFam" id="3.40.50.2000:FF:000037">
    <property type="entry name" value="Glycosyltransferase"/>
    <property type="match status" value="1"/>
</dbReference>
<keyword evidence="5" id="KW-1185">Reference proteome</keyword>
<reference evidence="4 5" key="1">
    <citation type="submission" date="2024-02" db="EMBL/GenBank/DDBJ databases">
        <authorList>
            <person name="Vignale AGUSTIN F."/>
            <person name="Sosa J E."/>
            <person name="Modenutti C."/>
        </authorList>
    </citation>
    <scope>NUCLEOTIDE SEQUENCE [LARGE SCALE GENOMIC DNA]</scope>
</reference>
<comment type="similarity">
    <text evidence="1">Belongs to the UDP-glycosyltransferase family.</text>
</comment>
<dbReference type="Pfam" id="PF00201">
    <property type="entry name" value="UDPGT"/>
    <property type="match status" value="1"/>
</dbReference>
<dbReference type="FunFam" id="3.40.50.2000:FF:000088">
    <property type="entry name" value="Glycosyltransferase"/>
    <property type="match status" value="1"/>
</dbReference>
<sequence length="511" mass="57386">LRYFLHKEQECLPQKETLSFQSLSVGHTNHTQSFCAPFTAMASESKLHIVVFPWLAFGHMIPFLDLSKFIAQKGHKVSFVSTPRNIKRLPKLPPNLAPLINLVDLPLPRIHNLPEHAEATIDVCAEDVVFLKKAFDGLENDFSRFLENSSADWVIYDFAPHWLPPIASKLGISCAFFSIFSAWLITFAGRSASMMIDGSDPRKSPEDFTVPPEWVPFPTNLAYRQYETNWIQSAIENTDSGFSDVYRLGSAIMGCDVILIRDCNELEPAWLKLFEELYQKPVIPVGLMPPSVKDSGDEKDEKWVSIRNWLESKTKGSVVYVALGSEVTLSQNDVTELALGLELSGLPFIWALRKPPGSTESDSVELPHGFLERIKGRGLVWTSWVPQLRILSHDSIGGFLTHCGCSSTVEGLMFGHPLIMLPFFVGQGLNALVLVEKKVGIQIQRNEEDGSFTRNSVAESLILVMAENEGRIYREKAKGLSELLFTDNNGEDRYLNQFAEYLESHGRLHKS</sequence>
<evidence type="ECO:0000256" key="1">
    <source>
        <dbReference type="ARBA" id="ARBA00009995"/>
    </source>
</evidence>
<feature type="non-terminal residue" evidence="4">
    <location>
        <position position="1"/>
    </location>
</feature>
<organism evidence="4 5">
    <name type="scientific">Ilex paraguariensis</name>
    <name type="common">yerba mate</name>
    <dbReference type="NCBI Taxonomy" id="185542"/>
    <lineage>
        <taxon>Eukaryota</taxon>
        <taxon>Viridiplantae</taxon>
        <taxon>Streptophyta</taxon>
        <taxon>Embryophyta</taxon>
        <taxon>Tracheophyta</taxon>
        <taxon>Spermatophyta</taxon>
        <taxon>Magnoliopsida</taxon>
        <taxon>eudicotyledons</taxon>
        <taxon>Gunneridae</taxon>
        <taxon>Pentapetalae</taxon>
        <taxon>asterids</taxon>
        <taxon>campanulids</taxon>
        <taxon>Aquifoliales</taxon>
        <taxon>Aquifoliaceae</taxon>
        <taxon>Ilex</taxon>
    </lineage>
</organism>
<name>A0ABC8SVD8_9AQUA</name>
<proteinExistence type="inferred from homology"/>
<evidence type="ECO:0000256" key="3">
    <source>
        <dbReference type="ARBA" id="ARBA00022679"/>
    </source>
</evidence>
<dbReference type="EMBL" id="CAUOFW020003599">
    <property type="protein sequence ID" value="CAK9160885.1"/>
    <property type="molecule type" value="Genomic_DNA"/>
</dbReference>
<evidence type="ECO:0000313" key="5">
    <source>
        <dbReference type="Proteomes" id="UP001642360"/>
    </source>
</evidence>
<accession>A0ABC8SVD8</accession>